<evidence type="ECO:0000313" key="5">
    <source>
        <dbReference type="Proteomes" id="UP001230188"/>
    </source>
</evidence>
<name>A0AAD7XNV8_9STRA</name>
<feature type="repeat" description="RCC1" evidence="2">
    <location>
        <begin position="388"/>
        <end position="439"/>
    </location>
</feature>
<dbReference type="SMART" id="SM00225">
    <property type="entry name" value="BTB"/>
    <property type="match status" value="2"/>
</dbReference>
<dbReference type="PROSITE" id="PS00626">
    <property type="entry name" value="RCC1_2"/>
    <property type="match status" value="1"/>
</dbReference>
<dbReference type="SUPFAM" id="SSF54695">
    <property type="entry name" value="POZ domain"/>
    <property type="match status" value="2"/>
</dbReference>
<feature type="domain" description="BTB" evidence="3">
    <location>
        <begin position="573"/>
        <end position="639"/>
    </location>
</feature>
<dbReference type="AlphaFoldDB" id="A0AAD7XNV8"/>
<dbReference type="Proteomes" id="UP001230188">
    <property type="component" value="Unassembled WGS sequence"/>
</dbReference>
<dbReference type="PANTHER" id="PTHR22872">
    <property type="entry name" value="BTK-BINDING PROTEIN-RELATED"/>
    <property type="match status" value="1"/>
</dbReference>
<dbReference type="InterPro" id="IPR058923">
    <property type="entry name" value="RCC1-like_dom"/>
</dbReference>
<dbReference type="Pfam" id="PF00651">
    <property type="entry name" value="BTB"/>
    <property type="match status" value="2"/>
</dbReference>
<dbReference type="Pfam" id="PF00415">
    <property type="entry name" value="RCC1"/>
    <property type="match status" value="1"/>
</dbReference>
<feature type="repeat" description="RCC1" evidence="2">
    <location>
        <begin position="229"/>
        <end position="278"/>
    </location>
</feature>
<evidence type="ECO:0000256" key="1">
    <source>
        <dbReference type="ARBA" id="ARBA00022737"/>
    </source>
</evidence>
<feature type="repeat" description="RCC1" evidence="2">
    <location>
        <begin position="53"/>
        <end position="97"/>
    </location>
</feature>
<organism evidence="4 5">
    <name type="scientific">Chrysophaeum taylorii</name>
    <dbReference type="NCBI Taxonomy" id="2483200"/>
    <lineage>
        <taxon>Eukaryota</taxon>
        <taxon>Sar</taxon>
        <taxon>Stramenopiles</taxon>
        <taxon>Ochrophyta</taxon>
        <taxon>Pelagophyceae</taxon>
        <taxon>Pelagomonadales</taxon>
        <taxon>Pelagomonadaceae</taxon>
        <taxon>Chrysophaeum</taxon>
    </lineage>
</organism>
<dbReference type="PRINTS" id="PR00633">
    <property type="entry name" value="RCCNDNSATION"/>
</dbReference>
<keyword evidence="5" id="KW-1185">Reference proteome</keyword>
<dbReference type="CDD" id="cd18186">
    <property type="entry name" value="BTB_POZ_ZBTB_KLHL-like"/>
    <property type="match status" value="1"/>
</dbReference>
<dbReference type="EMBL" id="JAQMWT010000109">
    <property type="protein sequence ID" value="KAJ8610341.1"/>
    <property type="molecule type" value="Genomic_DNA"/>
</dbReference>
<dbReference type="Gene3D" id="3.30.710.10">
    <property type="entry name" value="Potassium Channel Kv1.1, Chain A"/>
    <property type="match status" value="2"/>
</dbReference>
<dbReference type="Pfam" id="PF25390">
    <property type="entry name" value="WD40_RLD"/>
    <property type="match status" value="1"/>
</dbReference>
<accession>A0AAD7XNV8</accession>
<dbReference type="InterPro" id="IPR000210">
    <property type="entry name" value="BTB/POZ_dom"/>
</dbReference>
<feature type="domain" description="BTB" evidence="3">
    <location>
        <begin position="457"/>
        <end position="528"/>
    </location>
</feature>
<evidence type="ECO:0000256" key="2">
    <source>
        <dbReference type="PROSITE-ProRule" id="PRU00235"/>
    </source>
</evidence>
<reference evidence="4" key="1">
    <citation type="submission" date="2023-01" db="EMBL/GenBank/DDBJ databases">
        <title>Metagenome sequencing of chrysophaentin producing Chrysophaeum taylorii.</title>
        <authorList>
            <person name="Davison J."/>
            <person name="Bewley C."/>
        </authorList>
    </citation>
    <scope>NUCLEOTIDE SEQUENCE</scope>
    <source>
        <strain evidence="4">NIES-1699</strain>
    </source>
</reference>
<dbReference type="SUPFAM" id="SSF50985">
    <property type="entry name" value="RCC1/BLIP-II"/>
    <property type="match status" value="2"/>
</dbReference>
<comment type="caution">
    <text evidence="4">The sequence shown here is derived from an EMBL/GenBank/DDBJ whole genome shotgun (WGS) entry which is preliminary data.</text>
</comment>
<dbReference type="Gene3D" id="2.130.10.30">
    <property type="entry name" value="Regulator of chromosome condensation 1/beta-lactamase-inhibitor protein II"/>
    <property type="match status" value="2"/>
</dbReference>
<dbReference type="PANTHER" id="PTHR22872:SF2">
    <property type="entry name" value="INHIBITOR OF BRUTON TYROSINE KINASE"/>
    <property type="match status" value="1"/>
</dbReference>
<protein>
    <recommendedName>
        <fullName evidence="3">BTB domain-containing protein</fullName>
    </recommendedName>
</protein>
<dbReference type="InterPro" id="IPR000408">
    <property type="entry name" value="Reg_chr_condens"/>
</dbReference>
<dbReference type="InterPro" id="IPR051625">
    <property type="entry name" value="Signaling_Regulatory_Domain"/>
</dbReference>
<proteinExistence type="predicted"/>
<dbReference type="InterPro" id="IPR011333">
    <property type="entry name" value="SKP1/BTB/POZ_sf"/>
</dbReference>
<sequence length="720" mass="76412">MGSLFLWGQGRSGELGFSYTGKCVRSPTAVDVGARVVDVACGEEHTLAVTEFGDVVSFGRNKEGQLGRTGDRVGGLEDEVCVRVACGAFHSVVATAAGRVYEFGLCHTGQDEAANEQEATTTAGAAPAQELRGVGRDAVRDRIVRESTERWLVADDVVAEIATSDADAELLARAGTFSSDERAAMIGLARMDCRRVPVRAPRLATSLASESIVEVACGYGHTLAKTRTGRVFASGYNDRGQLGLGHRVNLNRFERIKAIDRATVIAAGSQHSLLVSNGALYAFGQGSLGQLGLGRRVTGRLVPVPVTLGGAMTRTCAAGANHSIAVDDDGACWFWGHAEYGQHGGLGTGHDYVTAEYWYVPRPVTPAPPPLRDACCGANFSMGVSAAGALVSWGWPAHGVLGRGDERGSASPDFVHGLDGVEVLRVAAATRHAAAVATDARCLHGRRLAPLLSKGPHDVSLGVDGDDRRVGAHAAILAARSRYLRGLLRAADGEPIVFPATLGGARLTLALLRAVLVYVYTDRLDAPPHRLSQLAAIARDLGLPGLAALCEGTDKTSTFAAEFAALVDDKYASDLVLRLGDARVHAHRVLLETNDYFAALLRFHDKTLTEIDLADSGLAERELRDILKFVYAGQDALDLADPDRLFALVVAADLVRLPQLVRSCERALVLLIADDLDSARACLDFAHQFDFCTRLKRAARDVLTRAGEWDSSSSSSSSSS</sequence>
<dbReference type="InterPro" id="IPR009091">
    <property type="entry name" value="RCC1/BLIP-II"/>
</dbReference>
<evidence type="ECO:0000259" key="3">
    <source>
        <dbReference type="PROSITE" id="PS50097"/>
    </source>
</evidence>
<evidence type="ECO:0000313" key="4">
    <source>
        <dbReference type="EMBL" id="KAJ8610341.1"/>
    </source>
</evidence>
<dbReference type="PROSITE" id="PS50012">
    <property type="entry name" value="RCC1_3"/>
    <property type="match status" value="5"/>
</dbReference>
<dbReference type="PROSITE" id="PS50097">
    <property type="entry name" value="BTB"/>
    <property type="match status" value="2"/>
</dbReference>
<feature type="repeat" description="RCC1" evidence="2">
    <location>
        <begin position="2"/>
        <end position="52"/>
    </location>
</feature>
<gene>
    <name evidence="4" type="ORF">CTAYLR_003854</name>
</gene>
<feature type="repeat" description="RCC1" evidence="2">
    <location>
        <begin position="278"/>
        <end position="329"/>
    </location>
</feature>
<keyword evidence="1" id="KW-0677">Repeat</keyword>